<dbReference type="InterPro" id="IPR036393">
    <property type="entry name" value="AceGlu_kinase-like_sf"/>
</dbReference>
<feature type="domain" description="Aspartate/glutamate/uridylate kinase" evidence="11">
    <location>
        <begin position="2"/>
        <end position="276"/>
    </location>
</feature>
<proteinExistence type="inferred from homology"/>
<evidence type="ECO:0000313" key="12">
    <source>
        <dbReference type="EMBL" id="MBL6447237.1"/>
    </source>
</evidence>
<accession>A0A937FYP3</accession>
<evidence type="ECO:0000256" key="1">
    <source>
        <dbReference type="ARBA" id="ARBA00004766"/>
    </source>
</evidence>
<dbReference type="InterPro" id="IPR042199">
    <property type="entry name" value="AsparK_Bifunc_asparK/hSer_DH"/>
</dbReference>
<keyword evidence="6 8" id="KW-0067">ATP-binding</keyword>
<dbReference type="EMBL" id="JAEUGD010000042">
    <property type="protein sequence ID" value="MBL6447237.1"/>
    <property type="molecule type" value="Genomic_DNA"/>
</dbReference>
<keyword evidence="13" id="KW-1185">Reference proteome</keyword>
<name>A0A937FYP3_9BACT</name>
<dbReference type="Gene3D" id="3.40.1160.10">
    <property type="entry name" value="Acetylglutamate kinase-like"/>
    <property type="match status" value="1"/>
</dbReference>
<keyword evidence="5 9" id="KW-0418">Kinase</keyword>
<keyword evidence="3 9" id="KW-0808">Transferase</keyword>
<comment type="similarity">
    <text evidence="2 9">Belongs to the aspartokinase family.</text>
</comment>
<feature type="binding site" evidence="8">
    <location>
        <position position="117"/>
    </location>
    <ligand>
        <name>substrate</name>
    </ligand>
</feature>
<dbReference type="InterPro" id="IPR005260">
    <property type="entry name" value="Asp_kin_monofn"/>
</dbReference>
<dbReference type="GO" id="GO:0009090">
    <property type="term" value="P:homoserine biosynthetic process"/>
    <property type="evidence" value="ECO:0007669"/>
    <property type="project" value="TreeGrafter"/>
</dbReference>
<comment type="pathway">
    <text evidence="1 10">Amino-acid biosynthesis; L-lysine biosynthesis via DAP pathway; (S)-tetrahydrodipicolinate from L-aspartate: step 1/4.</text>
</comment>
<keyword evidence="4 8" id="KW-0547">Nucleotide-binding</keyword>
<evidence type="ECO:0000259" key="11">
    <source>
        <dbReference type="Pfam" id="PF00696"/>
    </source>
</evidence>
<dbReference type="PANTHER" id="PTHR21499">
    <property type="entry name" value="ASPARTATE KINASE"/>
    <property type="match status" value="1"/>
</dbReference>
<evidence type="ECO:0000256" key="7">
    <source>
        <dbReference type="ARBA" id="ARBA00047872"/>
    </source>
</evidence>
<evidence type="ECO:0000256" key="5">
    <source>
        <dbReference type="ARBA" id="ARBA00022777"/>
    </source>
</evidence>
<dbReference type="RefSeq" id="WP_202856757.1">
    <property type="nucleotide sequence ID" value="NZ_JAEUGD010000042.1"/>
</dbReference>
<feature type="binding site" evidence="8">
    <location>
        <position position="43"/>
    </location>
    <ligand>
        <name>substrate</name>
    </ligand>
</feature>
<comment type="pathway">
    <text evidence="10">Amino-acid biosynthesis; L-methionine biosynthesis via de novo pathway; L-homoserine from L-aspartate: step 1/3.</text>
</comment>
<organism evidence="12 13">
    <name type="scientific">Fulvivirga marina</name>
    <dbReference type="NCBI Taxonomy" id="2494733"/>
    <lineage>
        <taxon>Bacteria</taxon>
        <taxon>Pseudomonadati</taxon>
        <taxon>Bacteroidota</taxon>
        <taxon>Cytophagia</taxon>
        <taxon>Cytophagales</taxon>
        <taxon>Fulvivirgaceae</taxon>
        <taxon>Fulvivirga</taxon>
    </lineage>
</organism>
<gene>
    <name evidence="12" type="ORF">JMN32_13020</name>
</gene>
<dbReference type="GO" id="GO:0005829">
    <property type="term" value="C:cytosol"/>
    <property type="evidence" value="ECO:0007669"/>
    <property type="project" value="TreeGrafter"/>
</dbReference>
<comment type="pathway">
    <text evidence="10">Amino-acid biosynthesis; L-threonine biosynthesis; L-threonine from L-aspartate: step 1/5.</text>
</comment>
<sequence length="415" mass="47526">MKVFKFGGASVKNADAIRNMCNIINNYSKDKLVVVISAMGKTTNALEAVIAAKLNNRNFEEDIEAIHNYHRKICLELFEANDHIFTTIAAVFNDLRHELNQDFNYNQLYDQVVSKGELISTKIIAAYLNKKNCHTEWLDAREYIRTDNNFREGRVDWRLTEELIRHDIAQKAEENILVTQGFIGRSKNNFTITLGREGSDFTAAIFGYCLSADSVTVWKDVPGILNADPKVIPDAILFDELPYKEAAEMTYYGASVIHPKTIKPLANKGIPLHVRSFDQPDKPGTIIHDCKLETLPPTIIIKNEQCLVSFKVIDYTFINEENLSLIFKSLSEIDMKINIMQNSAISFSIVVDYEFNKVERLLDSLKSHFEIRYNTGLKLITVKNYAQEILNKYRTDQRILLEQISRNNYRALIAP</sequence>
<dbReference type="GO" id="GO:0005524">
    <property type="term" value="F:ATP binding"/>
    <property type="evidence" value="ECO:0007669"/>
    <property type="project" value="UniProtKB-KW"/>
</dbReference>
<evidence type="ECO:0000256" key="6">
    <source>
        <dbReference type="ARBA" id="ARBA00022840"/>
    </source>
</evidence>
<dbReference type="GO" id="GO:0009089">
    <property type="term" value="P:lysine biosynthetic process via diaminopimelate"/>
    <property type="evidence" value="ECO:0007669"/>
    <property type="project" value="InterPro"/>
</dbReference>
<comment type="caution">
    <text evidence="12">The sequence shown here is derived from an EMBL/GenBank/DDBJ whole genome shotgun (WGS) entry which is preliminary data.</text>
</comment>
<evidence type="ECO:0000256" key="9">
    <source>
        <dbReference type="RuleBase" id="RU003448"/>
    </source>
</evidence>
<dbReference type="InterPro" id="IPR001341">
    <property type="entry name" value="Asp_kinase"/>
</dbReference>
<protein>
    <recommendedName>
        <fullName evidence="9">Aspartokinase</fullName>
        <ecNumber evidence="9">2.7.2.4</ecNumber>
    </recommendedName>
</protein>
<dbReference type="CDD" id="cd04243">
    <property type="entry name" value="AAK_AK-HSDH-like"/>
    <property type="match status" value="1"/>
</dbReference>
<reference evidence="12" key="1">
    <citation type="submission" date="2021-01" db="EMBL/GenBank/DDBJ databases">
        <title>Fulvivirga kasyanovii gen. nov., sp nov., a novel member of the phylum Bacteroidetes isolated from seawater in a mussel farm.</title>
        <authorList>
            <person name="Zhao L.-H."/>
            <person name="Wang Z.-J."/>
        </authorList>
    </citation>
    <scope>NUCLEOTIDE SEQUENCE</scope>
    <source>
        <strain evidence="12">29W222</strain>
    </source>
</reference>
<dbReference type="InterPro" id="IPR001048">
    <property type="entry name" value="Asp/Glu/Uridylate_kinase"/>
</dbReference>
<dbReference type="PIRSF" id="PIRSF000726">
    <property type="entry name" value="Asp_kin"/>
    <property type="match status" value="1"/>
</dbReference>
<evidence type="ECO:0000256" key="4">
    <source>
        <dbReference type="ARBA" id="ARBA00022741"/>
    </source>
</evidence>
<evidence type="ECO:0000256" key="8">
    <source>
        <dbReference type="PIRSR" id="PIRSR000726-1"/>
    </source>
</evidence>
<dbReference type="AlphaFoldDB" id="A0A937FYP3"/>
<evidence type="ECO:0000256" key="10">
    <source>
        <dbReference type="RuleBase" id="RU004249"/>
    </source>
</evidence>
<dbReference type="Gene3D" id="1.20.120.1320">
    <property type="entry name" value="Aspartokinase, catalytic domain"/>
    <property type="match status" value="1"/>
</dbReference>
<dbReference type="PANTHER" id="PTHR21499:SF59">
    <property type="entry name" value="ASPARTOKINASE"/>
    <property type="match status" value="1"/>
</dbReference>
<dbReference type="GO" id="GO:0004072">
    <property type="term" value="F:aspartate kinase activity"/>
    <property type="evidence" value="ECO:0007669"/>
    <property type="project" value="UniProtKB-EC"/>
</dbReference>
<dbReference type="Proteomes" id="UP000614216">
    <property type="component" value="Unassembled WGS sequence"/>
</dbReference>
<dbReference type="EC" id="2.7.2.4" evidence="9"/>
<comment type="catalytic activity">
    <reaction evidence="7 9">
        <text>L-aspartate + ATP = 4-phospho-L-aspartate + ADP</text>
        <dbReference type="Rhea" id="RHEA:23776"/>
        <dbReference type="ChEBI" id="CHEBI:29991"/>
        <dbReference type="ChEBI" id="CHEBI:30616"/>
        <dbReference type="ChEBI" id="CHEBI:57535"/>
        <dbReference type="ChEBI" id="CHEBI:456216"/>
        <dbReference type="EC" id="2.7.2.4"/>
    </reaction>
</comment>
<evidence type="ECO:0000256" key="3">
    <source>
        <dbReference type="ARBA" id="ARBA00022679"/>
    </source>
</evidence>
<evidence type="ECO:0000313" key="13">
    <source>
        <dbReference type="Proteomes" id="UP000614216"/>
    </source>
</evidence>
<keyword evidence="10" id="KW-0028">Amino-acid biosynthesis</keyword>
<dbReference type="NCBIfam" id="TIGR00657">
    <property type="entry name" value="asp_kinases"/>
    <property type="match status" value="1"/>
</dbReference>
<dbReference type="Pfam" id="PF00696">
    <property type="entry name" value="AA_kinase"/>
    <property type="match status" value="1"/>
</dbReference>
<dbReference type="SUPFAM" id="SSF53633">
    <property type="entry name" value="Carbamate kinase-like"/>
    <property type="match status" value="1"/>
</dbReference>
<feature type="binding site" evidence="8">
    <location>
        <begin position="5"/>
        <end position="8"/>
    </location>
    <ligand>
        <name>ATP</name>
        <dbReference type="ChEBI" id="CHEBI:30616"/>
    </ligand>
</feature>
<evidence type="ECO:0000256" key="2">
    <source>
        <dbReference type="ARBA" id="ARBA00010122"/>
    </source>
</evidence>